<evidence type="ECO:0000256" key="7">
    <source>
        <dbReference type="SAM" id="Phobius"/>
    </source>
</evidence>
<feature type="transmembrane region" description="Helical" evidence="7">
    <location>
        <begin position="1024"/>
        <end position="1042"/>
    </location>
</feature>
<evidence type="ECO:0000256" key="6">
    <source>
        <dbReference type="ARBA" id="ARBA00023180"/>
    </source>
</evidence>
<evidence type="ECO:0000313" key="8">
    <source>
        <dbReference type="EMBL" id="OMJ75146.1"/>
    </source>
</evidence>
<dbReference type="EMBL" id="MPUH01000707">
    <property type="protein sequence ID" value="OMJ75146.1"/>
    <property type="molecule type" value="Genomic_DNA"/>
</dbReference>
<evidence type="ECO:0000256" key="4">
    <source>
        <dbReference type="ARBA" id="ARBA00022989"/>
    </source>
</evidence>
<comment type="caution">
    <text evidence="8">The sequence shown here is derived from an EMBL/GenBank/DDBJ whole genome shotgun (WGS) entry which is preliminary data.</text>
</comment>
<dbReference type="InterPro" id="IPR002159">
    <property type="entry name" value="CD36_fam"/>
</dbReference>
<dbReference type="GO" id="GO:0005044">
    <property type="term" value="F:scavenger receptor activity"/>
    <property type="evidence" value="ECO:0007669"/>
    <property type="project" value="TreeGrafter"/>
</dbReference>
<evidence type="ECO:0000256" key="3">
    <source>
        <dbReference type="ARBA" id="ARBA00022692"/>
    </source>
</evidence>
<keyword evidence="4 7" id="KW-1133">Transmembrane helix</keyword>
<sequence length="1065" mass="121116">MAKKNLLLGLSFTCSIICLVIGIITPIILQIVVTDMIKDKLELTKSNDHKDWGEVPGKLHAQIIQKYHMFNLSNPEEVMQGGVPSISELSGYSWQEFDKFINISYGDHIEYNLLRYAKKTDKTPWPDDRHEDDLITTVSLAAFGGWDIVKHYNRQQLAIIGLYVIALSLETVLPPIAYSIGISTFMIGEKVANHTIFIPANLTQNQSENIWNDPDYGLNNWIPIMNWIAAIQENTLPNGTFVLSRPISGMTATIQKQFGLSVDQLTSLLSGHIFDMYTLISASMAVDYNCSTPDNEYLCTNETLAAIQWTECSITAYPPAIAPLGPSIYNVNDSVSGYPEIFYYYNSTSTKYKFPDINFTREDYAMLFNYDRDTGYPVMTNGTLLDVGQMNKIFSYGEVSDFQSLSNLLGLSSANKARVLWDYINAIIDYTVLQGCFDPDIYNIDNRGFSGEAGLGLVGSQTLYNFTMFLSKTLLINITSVYDKFMFIEKGINCSIIVGGILGDDSICNNYKLNWNDGGLALWIQTYWNDVNSTYWVEFQSISGLNYTQMMMLFAKGNTLTNYFAEFDSQIKNNYNCPNAGGICDPWFLAREQWANSLATMNFPSIFAKNNIKNSLSITNYPFLSGPYKGTPEYSAFAQSIGKPPLTNTTFNDDILSFTGFYSMPLLQKFFVYLFAQNYTGAKEFFYIQDVETMADYMRFFIDKYFLGGLFQAKTVLDILFTDADPLIDFQINLNPLLGGNPALSRNMTQVALNRSEEIIPLTNDFRNRMNAGKKDIHNLREYSKIMGKNYINIPMQIYYGQFPNGTMNIQWSHVNPWAEEIPVGGTDGWMFHPFLDSDEHLHYYLDIGAVPFKIDFDEHKEHFGYSCMKYKIDNAILMNSTTIPSQARFYQNGPDGLTNETGIFTAPVFGSKPFFYDGDQALYDMIDFKEPWERTKDNCDSYFMAEKHTSIVLKGNQLIQYNVELKPDVLYPNLAKMSLAKYGKRTYLPFTIYQRAIHLSQDQVDDKIGALKVVPKVRLAGQIIGYTLGGILFLLSVWFCCKKRRDHKISEREQISIDPLMTKK</sequence>
<evidence type="ECO:0008006" key="10">
    <source>
        <dbReference type="Google" id="ProtNLM"/>
    </source>
</evidence>
<keyword evidence="3 7" id="KW-0812">Transmembrane</keyword>
<dbReference type="OrthoDB" id="284331at2759"/>
<organism evidence="8 9">
    <name type="scientific">Stentor coeruleus</name>
    <dbReference type="NCBI Taxonomy" id="5963"/>
    <lineage>
        <taxon>Eukaryota</taxon>
        <taxon>Sar</taxon>
        <taxon>Alveolata</taxon>
        <taxon>Ciliophora</taxon>
        <taxon>Postciliodesmatophora</taxon>
        <taxon>Heterotrichea</taxon>
        <taxon>Heterotrichida</taxon>
        <taxon>Stentoridae</taxon>
        <taxon>Stentor</taxon>
    </lineage>
</organism>
<dbReference type="AlphaFoldDB" id="A0A1R2BEE4"/>
<comment type="similarity">
    <text evidence="2">Belongs to the CD36 family.</text>
</comment>
<proteinExistence type="inferred from homology"/>
<dbReference type="PANTHER" id="PTHR11923:SF51">
    <property type="entry name" value="LYSOSOME MEMBRANE PROTEIN 2"/>
    <property type="match status" value="1"/>
</dbReference>
<dbReference type="Pfam" id="PF01130">
    <property type="entry name" value="CD36"/>
    <property type="match status" value="2"/>
</dbReference>
<accession>A0A1R2BEE4</accession>
<evidence type="ECO:0000256" key="2">
    <source>
        <dbReference type="ARBA" id="ARBA00010532"/>
    </source>
</evidence>
<evidence type="ECO:0000313" key="9">
    <source>
        <dbReference type="Proteomes" id="UP000187209"/>
    </source>
</evidence>
<evidence type="ECO:0000256" key="1">
    <source>
        <dbReference type="ARBA" id="ARBA00004370"/>
    </source>
</evidence>
<protein>
    <recommendedName>
        <fullName evidence="10">CD36 family protein</fullName>
    </recommendedName>
</protein>
<reference evidence="8 9" key="1">
    <citation type="submission" date="2016-11" db="EMBL/GenBank/DDBJ databases">
        <title>The macronuclear genome of Stentor coeruleus: a giant cell with tiny introns.</title>
        <authorList>
            <person name="Slabodnick M."/>
            <person name="Ruby J.G."/>
            <person name="Reiff S.B."/>
            <person name="Swart E.C."/>
            <person name="Gosai S."/>
            <person name="Prabakaran S."/>
            <person name="Witkowska E."/>
            <person name="Larue G.E."/>
            <person name="Fisher S."/>
            <person name="Freeman R.M."/>
            <person name="Gunawardena J."/>
            <person name="Chu W."/>
            <person name="Stover N.A."/>
            <person name="Gregory B.D."/>
            <person name="Nowacki M."/>
            <person name="Derisi J."/>
            <person name="Roy S.W."/>
            <person name="Marshall W.F."/>
            <person name="Sood P."/>
        </authorList>
    </citation>
    <scope>NUCLEOTIDE SEQUENCE [LARGE SCALE GENOMIC DNA]</scope>
    <source>
        <strain evidence="8">WM001</strain>
    </source>
</reference>
<name>A0A1R2BEE4_9CILI</name>
<dbReference type="PANTHER" id="PTHR11923">
    <property type="entry name" value="SCAVENGER RECEPTOR CLASS B TYPE-1 SR-B1"/>
    <property type="match status" value="1"/>
</dbReference>
<keyword evidence="6" id="KW-0325">Glycoprotein</keyword>
<dbReference type="Proteomes" id="UP000187209">
    <property type="component" value="Unassembled WGS sequence"/>
</dbReference>
<gene>
    <name evidence="8" type="ORF">SteCoe_25767</name>
</gene>
<keyword evidence="5 7" id="KW-0472">Membrane</keyword>
<evidence type="ECO:0000256" key="5">
    <source>
        <dbReference type="ARBA" id="ARBA00023136"/>
    </source>
</evidence>
<keyword evidence="9" id="KW-1185">Reference proteome</keyword>
<dbReference type="GO" id="GO:0005737">
    <property type="term" value="C:cytoplasm"/>
    <property type="evidence" value="ECO:0007669"/>
    <property type="project" value="TreeGrafter"/>
</dbReference>
<comment type="subcellular location">
    <subcellularLocation>
        <location evidence="1">Membrane</location>
    </subcellularLocation>
</comment>
<feature type="transmembrane region" description="Helical" evidence="7">
    <location>
        <begin position="6"/>
        <end position="33"/>
    </location>
</feature>
<dbReference type="GO" id="GO:0016020">
    <property type="term" value="C:membrane"/>
    <property type="evidence" value="ECO:0007669"/>
    <property type="project" value="UniProtKB-SubCell"/>
</dbReference>